<keyword evidence="2" id="KW-1185">Reference proteome</keyword>
<organism evidence="1 2">
    <name type="scientific">Racocetra persica</name>
    <dbReference type="NCBI Taxonomy" id="160502"/>
    <lineage>
        <taxon>Eukaryota</taxon>
        <taxon>Fungi</taxon>
        <taxon>Fungi incertae sedis</taxon>
        <taxon>Mucoromycota</taxon>
        <taxon>Glomeromycotina</taxon>
        <taxon>Glomeromycetes</taxon>
        <taxon>Diversisporales</taxon>
        <taxon>Gigasporaceae</taxon>
        <taxon>Racocetra</taxon>
    </lineage>
</organism>
<gene>
    <name evidence="1" type="ORF">RPERSI_LOCUS25088</name>
</gene>
<feature type="non-terminal residue" evidence="1">
    <location>
        <position position="1"/>
    </location>
</feature>
<accession>A0ACA9S1B3</accession>
<comment type="caution">
    <text evidence="1">The sequence shown here is derived from an EMBL/GenBank/DDBJ whole genome shotgun (WGS) entry which is preliminary data.</text>
</comment>
<protein>
    <submittedName>
        <fullName evidence="1">22534_t:CDS:1</fullName>
    </submittedName>
</protein>
<dbReference type="Proteomes" id="UP000789920">
    <property type="component" value="Unassembled WGS sequence"/>
</dbReference>
<evidence type="ECO:0000313" key="1">
    <source>
        <dbReference type="EMBL" id="CAG8819217.1"/>
    </source>
</evidence>
<sequence>SLDSRFILHNSKTIRNTIINAYDRTNKLIQNKIIETAEFVALTLDIWSHSYFGVTCYWITYDFKLIEVVLEVINFLGSELFEKLQLSKFRLAHENIISITVNNEDN</sequence>
<evidence type="ECO:0000313" key="2">
    <source>
        <dbReference type="Proteomes" id="UP000789920"/>
    </source>
</evidence>
<reference evidence="1" key="1">
    <citation type="submission" date="2021-06" db="EMBL/GenBank/DDBJ databases">
        <authorList>
            <person name="Kallberg Y."/>
            <person name="Tangrot J."/>
            <person name="Rosling A."/>
        </authorList>
    </citation>
    <scope>NUCLEOTIDE SEQUENCE</scope>
    <source>
        <strain evidence="1">MA461A</strain>
    </source>
</reference>
<feature type="non-terminal residue" evidence="1">
    <location>
        <position position="106"/>
    </location>
</feature>
<proteinExistence type="predicted"/>
<dbReference type="EMBL" id="CAJVQC010082013">
    <property type="protein sequence ID" value="CAG8819217.1"/>
    <property type="molecule type" value="Genomic_DNA"/>
</dbReference>
<name>A0ACA9S1B3_9GLOM</name>